<gene>
    <name evidence="1" type="ORF">N7509_011587</name>
</gene>
<evidence type="ECO:0000313" key="1">
    <source>
        <dbReference type="EMBL" id="KAJ5378468.1"/>
    </source>
</evidence>
<dbReference type="GeneID" id="81375204"/>
<dbReference type="EMBL" id="JAPZBU010000011">
    <property type="protein sequence ID" value="KAJ5378468.1"/>
    <property type="molecule type" value="Genomic_DNA"/>
</dbReference>
<proteinExistence type="predicted"/>
<sequence length="94" mass="10773">MLWCEATSAAVPVEHQQPTFWTPETSQRERARKTKSSVDFQALYTWPRLPLDQVLGQMTRRKGKWHIDVAQVTLTDALASTLNYGSSTTRRIQP</sequence>
<dbReference type="Proteomes" id="UP001147747">
    <property type="component" value="Unassembled WGS sequence"/>
</dbReference>
<reference evidence="1" key="1">
    <citation type="submission" date="2022-12" db="EMBL/GenBank/DDBJ databases">
        <authorList>
            <person name="Petersen C."/>
        </authorList>
    </citation>
    <scope>NUCLEOTIDE SEQUENCE</scope>
    <source>
        <strain evidence="1">IBT 29677</strain>
    </source>
</reference>
<name>A0A9W9SH24_9EURO</name>
<comment type="caution">
    <text evidence="1">The sequence shown here is derived from an EMBL/GenBank/DDBJ whole genome shotgun (WGS) entry which is preliminary data.</text>
</comment>
<accession>A0A9W9SH24</accession>
<protein>
    <submittedName>
        <fullName evidence="1">Uncharacterized protein</fullName>
    </submittedName>
</protein>
<evidence type="ECO:0000313" key="2">
    <source>
        <dbReference type="Proteomes" id="UP001147747"/>
    </source>
</evidence>
<organism evidence="1 2">
    <name type="scientific">Penicillium cosmopolitanum</name>
    <dbReference type="NCBI Taxonomy" id="1131564"/>
    <lineage>
        <taxon>Eukaryota</taxon>
        <taxon>Fungi</taxon>
        <taxon>Dikarya</taxon>
        <taxon>Ascomycota</taxon>
        <taxon>Pezizomycotina</taxon>
        <taxon>Eurotiomycetes</taxon>
        <taxon>Eurotiomycetidae</taxon>
        <taxon>Eurotiales</taxon>
        <taxon>Aspergillaceae</taxon>
        <taxon>Penicillium</taxon>
    </lineage>
</organism>
<dbReference type="RefSeq" id="XP_056482254.1">
    <property type="nucleotide sequence ID" value="XM_056636224.1"/>
</dbReference>
<dbReference type="AlphaFoldDB" id="A0A9W9SH24"/>
<keyword evidence="2" id="KW-1185">Reference proteome</keyword>
<reference evidence="1" key="2">
    <citation type="journal article" date="2023" name="IMA Fungus">
        <title>Comparative genomic study of the Penicillium genus elucidates a diverse pangenome and 15 lateral gene transfer events.</title>
        <authorList>
            <person name="Petersen C."/>
            <person name="Sorensen T."/>
            <person name="Nielsen M.R."/>
            <person name="Sondergaard T.E."/>
            <person name="Sorensen J.L."/>
            <person name="Fitzpatrick D.A."/>
            <person name="Frisvad J.C."/>
            <person name="Nielsen K.L."/>
        </authorList>
    </citation>
    <scope>NUCLEOTIDE SEQUENCE</scope>
    <source>
        <strain evidence="1">IBT 29677</strain>
    </source>
</reference>